<keyword evidence="3" id="KW-1185">Reference proteome</keyword>
<dbReference type="InterPro" id="IPR036224">
    <property type="entry name" value="GINS_bundle-like_dom_sf"/>
</dbReference>
<evidence type="ECO:0000259" key="1">
    <source>
        <dbReference type="Pfam" id="PF24997"/>
    </source>
</evidence>
<dbReference type="PANTHER" id="PTHR12914">
    <property type="entry name" value="PARTNER OF SLD5"/>
    <property type="match status" value="1"/>
</dbReference>
<dbReference type="EMBL" id="KV784429">
    <property type="protein sequence ID" value="OEU06095.1"/>
    <property type="molecule type" value="Genomic_DNA"/>
</dbReference>
<evidence type="ECO:0000313" key="3">
    <source>
        <dbReference type="Proteomes" id="UP000095751"/>
    </source>
</evidence>
<dbReference type="Gene3D" id="1.20.58.1030">
    <property type="match status" value="1"/>
</dbReference>
<dbReference type="KEGG" id="fcy:FRACYDRAFT_256520"/>
<dbReference type="AlphaFoldDB" id="A0A1E7EJN1"/>
<accession>A0A1E7EJN1</accession>
<organism evidence="2 3">
    <name type="scientific">Fragilariopsis cylindrus CCMP1102</name>
    <dbReference type="NCBI Taxonomy" id="635003"/>
    <lineage>
        <taxon>Eukaryota</taxon>
        <taxon>Sar</taxon>
        <taxon>Stramenopiles</taxon>
        <taxon>Ochrophyta</taxon>
        <taxon>Bacillariophyta</taxon>
        <taxon>Bacillariophyceae</taxon>
        <taxon>Bacillariophycidae</taxon>
        <taxon>Bacillariales</taxon>
        <taxon>Bacillariaceae</taxon>
        <taxon>Fragilariopsis</taxon>
    </lineage>
</organism>
<dbReference type="SUPFAM" id="SSF158573">
    <property type="entry name" value="GINS helical bundle-like"/>
    <property type="match status" value="1"/>
</dbReference>
<dbReference type="Proteomes" id="UP000095751">
    <property type="component" value="Unassembled WGS sequence"/>
</dbReference>
<sequence>MAVAVNNNNSSNSSNRVQLLPNSGRELLLDLKRSTQQNVGNNKEVPVLPTYNNKLVQSCLQDLHGTIQELELKTRLQQQARLNDPKPGMSDRPSILLHDKTIRRHKQCLLAYHHYRMEIIKNIQRSKMAANDMTMIGGGGGGANSNAASSNGNGGPISTNAQEVDFAHQYSSLREQYSNSVFELDVLPPTSHMVQVRVLQNIGQIVLPDSGRSISMNKGSCLFLDRADVTDFLRQGLVQLYDGEEVDF</sequence>
<gene>
    <name evidence="2" type="ORF">FRACYDRAFT_256520</name>
</gene>
<name>A0A1E7EJN1_9STRA</name>
<dbReference type="GO" id="GO:0000811">
    <property type="term" value="C:GINS complex"/>
    <property type="evidence" value="ECO:0007669"/>
    <property type="project" value="InterPro"/>
</dbReference>
<evidence type="ECO:0000313" key="2">
    <source>
        <dbReference type="EMBL" id="OEU06095.1"/>
    </source>
</evidence>
<dbReference type="InterPro" id="IPR005339">
    <property type="entry name" value="GINS_Psf1"/>
</dbReference>
<dbReference type="GO" id="GO:1902983">
    <property type="term" value="P:DNA strand elongation involved in mitotic DNA replication"/>
    <property type="evidence" value="ECO:0007669"/>
    <property type="project" value="TreeGrafter"/>
</dbReference>
<protein>
    <recommendedName>
        <fullName evidence="1">DNA replication complex GINS protein PSF1 C-terminal domain-containing protein</fullName>
    </recommendedName>
</protein>
<dbReference type="InParanoid" id="A0A1E7EJN1"/>
<dbReference type="OrthoDB" id="10252587at2759"/>
<dbReference type="Pfam" id="PF24997">
    <property type="entry name" value="PSF1_C"/>
    <property type="match status" value="1"/>
</dbReference>
<reference evidence="2 3" key="1">
    <citation type="submission" date="2016-09" db="EMBL/GenBank/DDBJ databases">
        <title>Extensive genetic diversity and differential bi-allelic expression allows diatom success in the polar Southern Ocean.</title>
        <authorList>
            <consortium name="DOE Joint Genome Institute"/>
            <person name="Mock T."/>
            <person name="Otillar R.P."/>
            <person name="Strauss J."/>
            <person name="Dupont C."/>
            <person name="Frickenhaus S."/>
            <person name="Maumus F."/>
            <person name="Mcmullan M."/>
            <person name="Sanges R."/>
            <person name="Schmutz J."/>
            <person name="Toseland A."/>
            <person name="Valas R."/>
            <person name="Veluchamy A."/>
            <person name="Ward B.J."/>
            <person name="Allen A."/>
            <person name="Barry K."/>
            <person name="Falciatore A."/>
            <person name="Ferrante M."/>
            <person name="Fortunato A.E."/>
            <person name="Gloeckner G."/>
            <person name="Gruber A."/>
            <person name="Hipkin R."/>
            <person name="Janech M."/>
            <person name="Kroth P."/>
            <person name="Leese F."/>
            <person name="Lindquist E."/>
            <person name="Lyon B.R."/>
            <person name="Martin J."/>
            <person name="Mayer C."/>
            <person name="Parker M."/>
            <person name="Quesneville H."/>
            <person name="Raymond J."/>
            <person name="Uhlig C."/>
            <person name="Valentin K.U."/>
            <person name="Worden A.Z."/>
            <person name="Armbrust E.V."/>
            <person name="Bowler C."/>
            <person name="Green B."/>
            <person name="Moulton V."/>
            <person name="Van Oosterhout C."/>
            <person name="Grigoriev I."/>
        </authorList>
    </citation>
    <scope>NUCLEOTIDE SEQUENCE [LARGE SCALE GENOMIC DNA]</scope>
    <source>
        <strain evidence="2 3">CCMP1102</strain>
    </source>
</reference>
<dbReference type="InterPro" id="IPR056783">
    <property type="entry name" value="PSF1_C"/>
</dbReference>
<feature type="domain" description="DNA replication complex GINS protein PSF1 C-terminal" evidence="1">
    <location>
        <begin position="194"/>
        <end position="239"/>
    </location>
</feature>
<dbReference type="PANTHER" id="PTHR12914:SF2">
    <property type="entry name" value="DNA REPLICATION COMPLEX GINS PROTEIN PSF1"/>
    <property type="match status" value="1"/>
</dbReference>
<dbReference type="CDD" id="cd21696">
    <property type="entry name" value="GINS_B_Psf1"/>
    <property type="match status" value="1"/>
</dbReference>
<proteinExistence type="predicted"/>